<evidence type="ECO:0000313" key="5">
    <source>
        <dbReference type="EMBL" id="CAF1352488.1"/>
    </source>
</evidence>
<organism evidence="5 7">
    <name type="scientific">Adineta steineri</name>
    <dbReference type="NCBI Taxonomy" id="433720"/>
    <lineage>
        <taxon>Eukaryota</taxon>
        <taxon>Metazoa</taxon>
        <taxon>Spiralia</taxon>
        <taxon>Gnathifera</taxon>
        <taxon>Rotifera</taxon>
        <taxon>Eurotatoria</taxon>
        <taxon>Bdelloidea</taxon>
        <taxon>Adinetida</taxon>
        <taxon>Adinetidae</taxon>
        <taxon>Adineta</taxon>
    </lineage>
</organism>
<dbReference type="OrthoDB" id="16284at2759"/>
<dbReference type="Pfam" id="PF02297">
    <property type="entry name" value="COX6B"/>
    <property type="match status" value="1"/>
</dbReference>
<evidence type="ECO:0000256" key="3">
    <source>
        <dbReference type="ARBA" id="ARBA00023157"/>
    </source>
</evidence>
<dbReference type="Gene3D" id="1.10.10.140">
    <property type="entry name" value="Cytochrome c oxidase, subunit VIb"/>
    <property type="match status" value="1"/>
</dbReference>
<evidence type="ECO:0000313" key="6">
    <source>
        <dbReference type="EMBL" id="CAF1353454.1"/>
    </source>
</evidence>
<protein>
    <submittedName>
        <fullName evidence="5">Uncharacterized protein</fullName>
    </submittedName>
</protein>
<dbReference type="InterPro" id="IPR048280">
    <property type="entry name" value="COX6B-like"/>
</dbReference>
<name>A0A815HD21_9BILA</name>
<evidence type="ECO:0000313" key="7">
    <source>
        <dbReference type="Proteomes" id="UP000663832"/>
    </source>
</evidence>
<evidence type="ECO:0000256" key="2">
    <source>
        <dbReference type="ARBA" id="ARBA00023128"/>
    </source>
</evidence>
<keyword evidence="3" id="KW-1015">Disulfide bond</keyword>
<dbReference type="Proteomes" id="UP000663832">
    <property type="component" value="Unassembled WGS sequence"/>
</dbReference>
<evidence type="ECO:0000256" key="1">
    <source>
        <dbReference type="ARBA" id="ARBA00004173"/>
    </source>
</evidence>
<dbReference type="EMBL" id="CAJNOM010000319">
    <property type="protein sequence ID" value="CAF1353454.1"/>
    <property type="molecule type" value="Genomic_DNA"/>
</dbReference>
<dbReference type="SUPFAM" id="SSF47694">
    <property type="entry name" value="Cytochrome c oxidase subunit h"/>
    <property type="match status" value="1"/>
</dbReference>
<sequence>MTTSSSIGENDIKFNSSSSSSSVCWQARDAWWKCLDLYDNCESKCQKQIEQLHQACTPKMVQFFEERRKKLTEDKPNRKLMLPQNALHNYLTDFRNNANHNFFSHQTGFPFDDDDD</sequence>
<evidence type="ECO:0000313" key="4">
    <source>
        <dbReference type="EMBL" id="CAF0909753.1"/>
    </source>
</evidence>
<accession>A0A815HD21</accession>
<comment type="subcellular location">
    <subcellularLocation>
        <location evidence="1">Mitochondrion</location>
    </subcellularLocation>
</comment>
<dbReference type="InterPro" id="IPR036549">
    <property type="entry name" value="CX6/COA6-like_sf"/>
</dbReference>
<keyword evidence="7" id="KW-1185">Reference proteome</keyword>
<proteinExistence type="predicted"/>
<dbReference type="GO" id="GO:0005739">
    <property type="term" value="C:mitochondrion"/>
    <property type="evidence" value="ECO:0007669"/>
    <property type="project" value="UniProtKB-SubCell"/>
</dbReference>
<comment type="caution">
    <text evidence="5">The sequence shown here is derived from an EMBL/GenBank/DDBJ whole genome shotgun (WGS) entry which is preliminary data.</text>
</comment>
<keyword evidence="2" id="KW-0496">Mitochondrion</keyword>
<dbReference type="AlphaFoldDB" id="A0A815HD21"/>
<dbReference type="EMBL" id="CAJNOM010000318">
    <property type="protein sequence ID" value="CAF1352488.1"/>
    <property type="molecule type" value="Genomic_DNA"/>
</dbReference>
<reference evidence="5" key="1">
    <citation type="submission" date="2021-02" db="EMBL/GenBank/DDBJ databases">
        <authorList>
            <person name="Nowell W R."/>
        </authorList>
    </citation>
    <scope>NUCLEOTIDE SEQUENCE</scope>
</reference>
<gene>
    <name evidence="4" type="ORF">BJG266_LOCUS10934</name>
    <name evidence="5" type="ORF">QVE165_LOCUS34072</name>
    <name evidence="6" type="ORF">QVE165_LOCUS34124</name>
</gene>
<dbReference type="EMBL" id="CAJNOI010000039">
    <property type="protein sequence ID" value="CAF0909753.1"/>
    <property type="molecule type" value="Genomic_DNA"/>
</dbReference>
<dbReference type="Proteomes" id="UP000663877">
    <property type="component" value="Unassembled WGS sequence"/>
</dbReference>